<feature type="transmembrane region" description="Helical" evidence="2">
    <location>
        <begin position="292"/>
        <end position="312"/>
    </location>
</feature>
<keyword evidence="4" id="KW-1185">Reference proteome</keyword>
<dbReference type="EMBL" id="CALTRL010002264">
    <property type="protein sequence ID" value="CAH7675174.1"/>
    <property type="molecule type" value="Genomic_DNA"/>
</dbReference>
<evidence type="ECO:0000313" key="4">
    <source>
        <dbReference type="Proteomes" id="UP001153365"/>
    </source>
</evidence>
<gene>
    <name evidence="3" type="ORF">PPACK8108_LOCUS10145</name>
</gene>
<keyword evidence="2" id="KW-0472">Membrane</keyword>
<name>A0AAV0AXR7_PHAPC</name>
<evidence type="ECO:0000256" key="2">
    <source>
        <dbReference type="SAM" id="Phobius"/>
    </source>
</evidence>
<dbReference type="PANTHER" id="PTHR37992:SF1">
    <property type="entry name" value="DUF1774-DOMAIN-CONTAINING PROTEIN"/>
    <property type="match status" value="1"/>
</dbReference>
<dbReference type="AlphaFoldDB" id="A0AAV0AXR7"/>
<dbReference type="InterPro" id="IPR013920">
    <property type="entry name" value="DUF1774_fun"/>
</dbReference>
<feature type="region of interest" description="Disordered" evidence="1">
    <location>
        <begin position="336"/>
        <end position="355"/>
    </location>
</feature>
<dbReference type="Proteomes" id="UP001153365">
    <property type="component" value="Unassembled WGS sequence"/>
</dbReference>
<keyword evidence="2" id="KW-1133">Transmembrane helix</keyword>
<reference evidence="3" key="1">
    <citation type="submission" date="2022-06" db="EMBL/GenBank/DDBJ databases">
        <authorList>
            <consortium name="SYNGENTA / RWTH Aachen University"/>
        </authorList>
    </citation>
    <scope>NUCLEOTIDE SEQUENCE</scope>
</reference>
<protein>
    <submittedName>
        <fullName evidence="3">Uncharacterized protein</fullName>
    </submittedName>
</protein>
<proteinExistence type="predicted"/>
<feature type="transmembrane region" description="Helical" evidence="2">
    <location>
        <begin position="126"/>
        <end position="148"/>
    </location>
</feature>
<dbReference type="PANTHER" id="PTHR37992">
    <property type="entry name" value="EXPRESSED PROTEIN"/>
    <property type="match status" value="1"/>
</dbReference>
<organism evidence="3 4">
    <name type="scientific">Phakopsora pachyrhizi</name>
    <name type="common">Asian soybean rust disease fungus</name>
    <dbReference type="NCBI Taxonomy" id="170000"/>
    <lineage>
        <taxon>Eukaryota</taxon>
        <taxon>Fungi</taxon>
        <taxon>Dikarya</taxon>
        <taxon>Basidiomycota</taxon>
        <taxon>Pucciniomycotina</taxon>
        <taxon>Pucciniomycetes</taxon>
        <taxon>Pucciniales</taxon>
        <taxon>Phakopsoraceae</taxon>
        <taxon>Phakopsora</taxon>
    </lineage>
</organism>
<evidence type="ECO:0000313" key="3">
    <source>
        <dbReference type="EMBL" id="CAH7675174.1"/>
    </source>
</evidence>
<feature type="transmembrane region" description="Helical" evidence="2">
    <location>
        <begin position="188"/>
        <end position="207"/>
    </location>
</feature>
<feature type="transmembrane region" description="Helical" evidence="2">
    <location>
        <begin position="90"/>
        <end position="114"/>
    </location>
</feature>
<accession>A0AAV0AXR7</accession>
<feature type="transmembrane region" description="Helical" evidence="2">
    <location>
        <begin position="234"/>
        <end position="253"/>
    </location>
</feature>
<dbReference type="InterPro" id="IPR038330">
    <property type="entry name" value="TspO/MBR-related_sf"/>
</dbReference>
<keyword evidence="2" id="KW-0812">Transmembrane</keyword>
<comment type="caution">
    <text evidence="3">The sequence shown here is derived from an EMBL/GenBank/DDBJ whole genome shotgun (WGS) entry which is preliminary data.</text>
</comment>
<feature type="transmembrane region" description="Helical" evidence="2">
    <location>
        <begin position="260"/>
        <end position="277"/>
    </location>
</feature>
<feature type="transmembrane region" description="Helical" evidence="2">
    <location>
        <begin position="50"/>
        <end position="70"/>
    </location>
</feature>
<evidence type="ECO:0000256" key="1">
    <source>
        <dbReference type="SAM" id="MobiDB-lite"/>
    </source>
</evidence>
<feature type="region of interest" description="Disordered" evidence="1">
    <location>
        <begin position="1"/>
        <end position="28"/>
    </location>
</feature>
<dbReference type="Gene3D" id="1.20.1260.100">
    <property type="entry name" value="TspO/MBR protein"/>
    <property type="match status" value="1"/>
</dbReference>
<sequence length="355" mass="40404">MSDLNGSSNNVHRSIQENPPNRDSNRQSVVYDPSYDIIPIETNDIVRLKIFIPLATLTALFSNLVCALLVEPSMGEVNDLYYTLLTPRKFLIGIYWLLIFACQLGMSFMIVFTSNQRYRTEETKQTFVNGLGISYVCALFGFAFWPIFWSQEMFILSTIILAVIFLLLTYVMHSLWKHSPPTFIHRPFSFVLIYTPVQLFHQVLLTVDLPQSLLLSLKWYRSPLYDNWESHQQLHSWIIVGIVVVVGLINSFIIYRTREILRTVAFVYLLIAILTKGDNDSKLGKLKDSPQVAGALIAMGAIGVFSFVFGFFELDGRSGGRRGRILLEDGGIFEEEEDSSRSRAMGQEQARQSSA</sequence>
<feature type="transmembrane region" description="Helical" evidence="2">
    <location>
        <begin position="154"/>
        <end position="176"/>
    </location>
</feature>